<dbReference type="InterPro" id="IPR023606">
    <property type="entry name" value="CoA-Trfase_III_dom_1_sf"/>
</dbReference>
<name>A0A6V8R3H7_TRIAP</name>
<proteinExistence type="inferred from homology"/>
<dbReference type="Proteomes" id="UP000517252">
    <property type="component" value="Unassembled WGS sequence"/>
</dbReference>
<dbReference type="SUPFAM" id="SSF89796">
    <property type="entry name" value="CoA-transferase family III (CaiB/BaiF)"/>
    <property type="match status" value="2"/>
</dbReference>
<dbReference type="OrthoDB" id="2308815at2759"/>
<dbReference type="InterPro" id="IPR003673">
    <property type="entry name" value="CoA-Trfase_fam_III"/>
</dbReference>
<evidence type="ECO:0000313" key="2">
    <source>
        <dbReference type="EMBL" id="GFP57143.1"/>
    </source>
</evidence>
<organism evidence="2 3">
    <name type="scientific">Trichoderma asperellum</name>
    <name type="common">Filamentous fungus</name>
    <dbReference type="NCBI Taxonomy" id="101201"/>
    <lineage>
        <taxon>Eukaryota</taxon>
        <taxon>Fungi</taxon>
        <taxon>Dikarya</taxon>
        <taxon>Ascomycota</taxon>
        <taxon>Pezizomycotina</taxon>
        <taxon>Sordariomycetes</taxon>
        <taxon>Hypocreomycetidae</taxon>
        <taxon>Hypocreales</taxon>
        <taxon>Hypocreaceae</taxon>
        <taxon>Trichoderma</taxon>
    </lineage>
</organism>
<dbReference type="PANTHER" id="PTHR48229:SF1">
    <property type="entry name" value="ALPHA METHYLACYL-COA RACEMASE-RELATED"/>
    <property type="match status" value="1"/>
</dbReference>
<dbReference type="GO" id="GO:0016740">
    <property type="term" value="F:transferase activity"/>
    <property type="evidence" value="ECO:0007669"/>
    <property type="project" value="UniProtKB-KW"/>
</dbReference>
<dbReference type="Pfam" id="PF02515">
    <property type="entry name" value="CoA_transf_3"/>
    <property type="match status" value="1"/>
</dbReference>
<dbReference type="EMBL" id="BLZH01000007">
    <property type="protein sequence ID" value="GFP57143.1"/>
    <property type="molecule type" value="Genomic_DNA"/>
</dbReference>
<comment type="similarity">
    <text evidence="1">Belongs to the CoA-transferase III family.</text>
</comment>
<dbReference type="Gene3D" id="3.40.50.10540">
    <property type="entry name" value="Crotonobetainyl-coa:carnitine coa-transferase, domain 1"/>
    <property type="match status" value="1"/>
</dbReference>
<evidence type="ECO:0000313" key="3">
    <source>
        <dbReference type="Proteomes" id="UP000517252"/>
    </source>
</evidence>
<accession>A0A6V8R3H7</accession>
<reference evidence="2 3" key="1">
    <citation type="submission" date="2020-07" db="EMBL/GenBank/DDBJ databases">
        <title>Trichoderma asperellum IC-1 whole genome shotgun sequence.</title>
        <authorList>
            <person name="Kanamasa S."/>
            <person name="Takahashi H."/>
        </authorList>
    </citation>
    <scope>NUCLEOTIDE SEQUENCE [LARGE SCALE GENOMIC DNA]</scope>
    <source>
        <strain evidence="2 3">IC-1</strain>
    </source>
</reference>
<dbReference type="PANTHER" id="PTHR48229">
    <property type="entry name" value="CAIB/BAIF FAMILY ENZYME (AFU_ORTHOLOGUE AFUA_1G05360)-RELATED"/>
    <property type="match status" value="1"/>
</dbReference>
<protein>
    <submittedName>
        <fullName evidence="2">Acetyl-coenzyme A transferase nodX</fullName>
    </submittedName>
</protein>
<comment type="caution">
    <text evidence="2">The sequence shown here is derived from an EMBL/GenBank/DDBJ whole genome shotgun (WGS) entry which is preliminary data.</text>
</comment>
<sequence length="546" mass="60621">MGGTARRNEGVYGPGSFTDTSFVPVPLECKRLLKHLALNTPGFTNDVNVLDGVTFEGEDLPVIPGPIKSQAMTTVLHAMVGIVGQEILELREIPRSPITVNTTQASMYCATPALVSVDGIDGIEVLKNPHLPKFTDGQLDDALKIRTTSIYPTSNPKRWYQLHGSTLADPVMSALGIKSSQKITSYNEAYELIKQKTLKLSPYDLDMMMLEKGLCGSICYTPQEWRDTKMGKDLARYPLINYKKMAHASPTPPVPFSRDLSDKRPLAGVKVLELARIIAAPASGMILASLGAEVVRVQARHKMDFTPAQLTLMAGKSSYDLNLDDPSDSDRLWELVKDADVILQGYRLRSLEHRGFGLDAVLEMASARGKGIIYLDENCYGLEGYMAEPYGLPEGQSVLPSLPIADMSTGVVAALEIMMMLRERAKDGGSWHENAALTAFQAVSLEEWVGLYQPEVVAEIQEKFKFKPMTSDLHVIELYYLIADAWKANSDLIRNEKYYTHFYDSVYGKDLRTLAPVIRYGDQESSPRWTGPPVPFCQSRDARWAR</sequence>
<dbReference type="InterPro" id="IPR052985">
    <property type="entry name" value="CoA-trans_III_biosynth/detox"/>
</dbReference>
<dbReference type="AlphaFoldDB" id="A0A6V8R3H7"/>
<gene>
    <name evidence="2" type="ORF">TASIC1_0007063500</name>
</gene>
<keyword evidence="2" id="KW-0808">Transferase</keyword>
<evidence type="ECO:0000256" key="1">
    <source>
        <dbReference type="ARBA" id="ARBA00008383"/>
    </source>
</evidence>